<dbReference type="EMBL" id="JACEGD010000018">
    <property type="protein sequence ID" value="MBH5388635.1"/>
    <property type="molecule type" value="Genomic_DNA"/>
</dbReference>
<evidence type="ECO:0000256" key="1">
    <source>
        <dbReference type="SAM" id="Phobius"/>
    </source>
</evidence>
<keyword evidence="1" id="KW-0472">Membrane</keyword>
<dbReference type="Proteomes" id="UP001194539">
    <property type="component" value="Unassembled WGS sequence"/>
</dbReference>
<evidence type="ECO:0008006" key="4">
    <source>
        <dbReference type="Google" id="ProtNLM"/>
    </source>
</evidence>
<proteinExistence type="predicted"/>
<feature type="transmembrane region" description="Helical" evidence="1">
    <location>
        <begin position="38"/>
        <end position="57"/>
    </location>
</feature>
<name>A0ABS0P6E0_9BRAD</name>
<reference evidence="2 3" key="1">
    <citation type="submission" date="2020-07" db="EMBL/GenBank/DDBJ databases">
        <title>Bradyrhizobium diversity isolated from nodules of indigenous legumes of Western Australia.</title>
        <authorList>
            <person name="Klepa M.S."/>
        </authorList>
    </citation>
    <scope>NUCLEOTIDE SEQUENCE [LARGE SCALE GENOMIC DNA]</scope>
    <source>
        <strain evidence="2 3">CNPSo 4019</strain>
    </source>
</reference>
<evidence type="ECO:0000313" key="2">
    <source>
        <dbReference type="EMBL" id="MBH5388635.1"/>
    </source>
</evidence>
<organism evidence="2 3">
    <name type="scientific">Bradyrhizobium diversitatis</name>
    <dbReference type="NCBI Taxonomy" id="2755406"/>
    <lineage>
        <taxon>Bacteria</taxon>
        <taxon>Pseudomonadati</taxon>
        <taxon>Pseudomonadota</taxon>
        <taxon>Alphaproteobacteria</taxon>
        <taxon>Hyphomicrobiales</taxon>
        <taxon>Nitrobacteraceae</taxon>
        <taxon>Bradyrhizobium</taxon>
    </lineage>
</organism>
<keyword evidence="1" id="KW-1133">Transmembrane helix</keyword>
<keyword evidence="3" id="KW-1185">Reference proteome</keyword>
<accession>A0ABS0P6E0</accession>
<evidence type="ECO:0000313" key="3">
    <source>
        <dbReference type="Proteomes" id="UP001194539"/>
    </source>
</evidence>
<gene>
    <name evidence="2" type="ORF">H1B27_20440</name>
</gene>
<protein>
    <recommendedName>
        <fullName evidence="4">Sodium:proton antiporter</fullName>
    </recommendedName>
</protein>
<keyword evidence="1" id="KW-0812">Transmembrane</keyword>
<comment type="caution">
    <text evidence="2">The sequence shown here is derived from an EMBL/GenBank/DDBJ whole genome shotgun (WGS) entry which is preliminary data.</text>
</comment>
<sequence length="84" mass="8958">MHMPSITAGALVLLALTGAALAFQLIRLRRSRHTVFDGGILLCLGLLTAATLPLLPWAELAETALDQVVAALHLLEVTYVILTL</sequence>